<comment type="caution">
    <text evidence="1">The sequence shown here is derived from an EMBL/GenBank/DDBJ whole genome shotgun (WGS) entry which is preliminary data.</text>
</comment>
<accession>H1LE38</accession>
<dbReference type="AlphaFoldDB" id="H1LE38"/>
<sequence length="164" mass="18629">MRDCWLWLAITWVVTRKFRPWQLMSGTFLFGLLPNKAGGLHVGTSTRILDLGAFVEKASVLIPKCFDHYTRTAASGRSFHDKHLDQKSQNQGFLTKETYIPASNRLTLLTYSRTAAQSRNFHISTPNKNPRTQDFLLEETYVPVSNRFTPLLILGQLLQAEACA</sequence>
<evidence type="ECO:0000313" key="1">
    <source>
        <dbReference type="EMBL" id="EHO52724.1"/>
    </source>
</evidence>
<protein>
    <submittedName>
        <fullName evidence="1">Uncharacterized protein</fullName>
    </submittedName>
</protein>
<organism evidence="1 2">
    <name type="scientific">Lentilactobacillus kisonensis F0435</name>
    <dbReference type="NCBI Taxonomy" id="797516"/>
    <lineage>
        <taxon>Bacteria</taxon>
        <taxon>Bacillati</taxon>
        <taxon>Bacillota</taxon>
        <taxon>Bacilli</taxon>
        <taxon>Lactobacillales</taxon>
        <taxon>Lactobacillaceae</taxon>
        <taxon>Lentilactobacillus</taxon>
    </lineage>
</organism>
<proteinExistence type="predicted"/>
<dbReference type="Proteomes" id="UP000005025">
    <property type="component" value="Unassembled WGS sequence"/>
</dbReference>
<dbReference type="STRING" id="797516.HMPREF9104_00864"/>
<reference evidence="1 2" key="1">
    <citation type="submission" date="2011-09" db="EMBL/GenBank/DDBJ databases">
        <authorList>
            <person name="Weinstock G."/>
            <person name="Sodergren E."/>
            <person name="Clifton S."/>
            <person name="Fulton L."/>
            <person name="Fulton B."/>
            <person name="Courtney L."/>
            <person name="Fronick C."/>
            <person name="Harrison M."/>
            <person name="Strong C."/>
            <person name="Farmer C."/>
            <person name="Delahaunty K."/>
            <person name="Markovic C."/>
            <person name="Hall O."/>
            <person name="Minx P."/>
            <person name="Tomlinson C."/>
            <person name="Mitreva M."/>
            <person name="Hou S."/>
            <person name="Chen J."/>
            <person name="Wollam A."/>
            <person name="Pepin K.H."/>
            <person name="Johnson M."/>
            <person name="Bhonagiri V."/>
            <person name="Zhang X."/>
            <person name="Suruliraj S."/>
            <person name="Warren W."/>
            <person name="Chinwalla A."/>
            <person name="Mardis E.R."/>
            <person name="Wilson R.K."/>
        </authorList>
    </citation>
    <scope>NUCLEOTIDE SEQUENCE [LARGE SCALE GENOMIC DNA]</scope>
    <source>
        <strain evidence="1 2">F0435</strain>
    </source>
</reference>
<dbReference type="HOGENOM" id="CLU_1616924_0_0_9"/>
<evidence type="ECO:0000313" key="2">
    <source>
        <dbReference type="Proteomes" id="UP000005025"/>
    </source>
</evidence>
<gene>
    <name evidence="1" type="ORF">HMPREF9104_00864</name>
</gene>
<dbReference type="EMBL" id="AGRJ01000093">
    <property type="protein sequence ID" value="EHO52724.1"/>
    <property type="molecule type" value="Genomic_DNA"/>
</dbReference>
<name>H1LE38_9LACO</name>